<dbReference type="InterPro" id="IPR027417">
    <property type="entry name" value="P-loop_NTPase"/>
</dbReference>
<dbReference type="GO" id="GO:0005524">
    <property type="term" value="F:ATP binding"/>
    <property type="evidence" value="ECO:0007669"/>
    <property type="project" value="UniProtKB-UniRule"/>
</dbReference>
<keyword evidence="1 5" id="KW-0547">Nucleotide-binding</keyword>
<proteinExistence type="predicted"/>
<keyword evidence="8" id="KW-1185">Reference proteome</keyword>
<evidence type="ECO:0000256" key="3">
    <source>
        <dbReference type="ARBA" id="ARBA00022806"/>
    </source>
</evidence>
<evidence type="ECO:0000256" key="4">
    <source>
        <dbReference type="ARBA" id="ARBA00022840"/>
    </source>
</evidence>
<keyword evidence="3 5" id="KW-0347">Helicase</keyword>
<dbReference type="InterPro" id="IPR014016">
    <property type="entry name" value="UvrD-like_ATP-bd"/>
</dbReference>
<dbReference type="Pfam" id="PF00580">
    <property type="entry name" value="UvrD-helicase"/>
    <property type="match status" value="1"/>
</dbReference>
<dbReference type="SUPFAM" id="SSF52540">
    <property type="entry name" value="P-loop containing nucleoside triphosphate hydrolases"/>
    <property type="match status" value="1"/>
</dbReference>
<dbReference type="RefSeq" id="WP_169639978.1">
    <property type="nucleotide sequence ID" value="NZ_CP048788.1"/>
</dbReference>
<evidence type="ECO:0000259" key="6">
    <source>
        <dbReference type="PROSITE" id="PS51198"/>
    </source>
</evidence>
<accession>A0A858SST0</accession>
<dbReference type="Gene3D" id="3.40.50.300">
    <property type="entry name" value="P-loop containing nucleotide triphosphate hydrolases"/>
    <property type="match status" value="2"/>
</dbReference>
<dbReference type="KEGG" id="rpon:G3256_06135"/>
<reference evidence="7 8" key="1">
    <citation type="submission" date="2020-02" db="EMBL/GenBank/DDBJ databases">
        <title>Genome sequence of Roseobacter ponti.</title>
        <authorList>
            <person name="Hollensteiner J."/>
            <person name="Schneider D."/>
            <person name="Poehlein A."/>
            <person name="Daniel R."/>
        </authorList>
    </citation>
    <scope>NUCLEOTIDE SEQUENCE [LARGE SCALE GENOMIC DNA]</scope>
    <source>
        <strain evidence="7 8">DSM 106830</strain>
    </source>
</reference>
<dbReference type="EMBL" id="CP048788">
    <property type="protein sequence ID" value="QJF50763.1"/>
    <property type="molecule type" value="Genomic_DNA"/>
</dbReference>
<dbReference type="Proteomes" id="UP000503308">
    <property type="component" value="Chromosome"/>
</dbReference>
<evidence type="ECO:0000256" key="1">
    <source>
        <dbReference type="ARBA" id="ARBA00022741"/>
    </source>
</evidence>
<dbReference type="PROSITE" id="PS51198">
    <property type="entry name" value="UVRD_HELICASE_ATP_BIND"/>
    <property type="match status" value="1"/>
</dbReference>
<dbReference type="InterPro" id="IPR000212">
    <property type="entry name" value="DNA_helicase_UvrD/REP"/>
</dbReference>
<dbReference type="GO" id="GO:0000725">
    <property type="term" value="P:recombinational repair"/>
    <property type="evidence" value="ECO:0007669"/>
    <property type="project" value="TreeGrafter"/>
</dbReference>
<dbReference type="GO" id="GO:0003677">
    <property type="term" value="F:DNA binding"/>
    <property type="evidence" value="ECO:0007669"/>
    <property type="project" value="InterPro"/>
</dbReference>
<protein>
    <submittedName>
        <fullName evidence="7">ATP-dependent helicase</fullName>
    </submittedName>
</protein>
<name>A0A858SST0_9RHOB</name>
<dbReference type="GO" id="GO:0043138">
    <property type="term" value="F:3'-5' DNA helicase activity"/>
    <property type="evidence" value="ECO:0007669"/>
    <property type="project" value="TreeGrafter"/>
</dbReference>
<feature type="binding site" evidence="5">
    <location>
        <begin position="28"/>
        <end position="35"/>
    </location>
    <ligand>
        <name>ATP</name>
        <dbReference type="ChEBI" id="CHEBI:30616"/>
    </ligand>
</feature>
<evidence type="ECO:0000256" key="5">
    <source>
        <dbReference type="PROSITE-ProRule" id="PRU00560"/>
    </source>
</evidence>
<dbReference type="GO" id="GO:0016787">
    <property type="term" value="F:hydrolase activity"/>
    <property type="evidence" value="ECO:0007669"/>
    <property type="project" value="UniProtKB-UniRule"/>
</dbReference>
<evidence type="ECO:0000313" key="8">
    <source>
        <dbReference type="Proteomes" id="UP000503308"/>
    </source>
</evidence>
<dbReference type="GO" id="GO:0005829">
    <property type="term" value="C:cytosol"/>
    <property type="evidence" value="ECO:0007669"/>
    <property type="project" value="TreeGrafter"/>
</dbReference>
<sequence>MTSHLIPTQADKLISECLETSRSFAVVAGAGSGKTTSLVEALKQVREQRGKELRQAGQRIVCITYTNRAVDVISSRLKFDDLFLISTLHGFLWGEISRFQNDIREALESKIIPDHLDKAQEKNTGKHTKTARRAKAKVDRLAAALEVIDEVPEFRYTEAAASNYVEGIINHDDMIDISAHLILTKPVLRKALGFKFPYIFVDEAQDTFDNVVEALNAICADEGLPIVGYFGDPMQQIYDKRAGSFSGPVGAINITKTENFRCSTSVLTLLNAFRKDVQQVAAGDNSDRVGSVEMTIVQAPNPTGGRGRYSDEELARVSAKFDDALEKWGWSDRNGVKRLFLVRQMIARRQGFSDLHRLFTGPFASSKAQEEYEAGSHALLKPFIEFLLPLVQAHREEKKKDLIDVFRKVSPKFHPQGPSADQPFKTILAQVLAHADVLSEMWEKCTARDLLLYCHENILLDFSERVVDHLERECRTEEFDDDNPDHVLEKGDWLADVFFTMGTSEMANYVNFVTDNTPLSTQHGVKGEEYNDVLVVFDDVEAAWNQYSFRKTLTPETAGEPSDGQREKSENLAYVCFSRAEDNLRILFFSQDAESSKKELVAAEFLSEEQIMVLD</sequence>
<organism evidence="7 8">
    <name type="scientific">Roseobacter ponti</name>
    <dbReference type="NCBI Taxonomy" id="1891787"/>
    <lineage>
        <taxon>Bacteria</taxon>
        <taxon>Pseudomonadati</taxon>
        <taxon>Pseudomonadota</taxon>
        <taxon>Alphaproteobacteria</taxon>
        <taxon>Rhodobacterales</taxon>
        <taxon>Roseobacteraceae</taxon>
        <taxon>Roseobacter</taxon>
    </lineage>
</organism>
<dbReference type="PANTHER" id="PTHR11070">
    <property type="entry name" value="UVRD / RECB / PCRA DNA HELICASE FAMILY MEMBER"/>
    <property type="match status" value="1"/>
</dbReference>
<dbReference type="AlphaFoldDB" id="A0A858SST0"/>
<dbReference type="PANTHER" id="PTHR11070:SF3">
    <property type="entry name" value="DNA 3'-5' HELICASE"/>
    <property type="match status" value="1"/>
</dbReference>
<evidence type="ECO:0000256" key="2">
    <source>
        <dbReference type="ARBA" id="ARBA00022801"/>
    </source>
</evidence>
<keyword evidence="4 5" id="KW-0067">ATP-binding</keyword>
<feature type="domain" description="UvrD-like helicase ATP-binding" evidence="6">
    <location>
        <begin position="7"/>
        <end position="276"/>
    </location>
</feature>
<gene>
    <name evidence="7" type="ORF">G3256_06135</name>
</gene>
<keyword evidence="2 5" id="KW-0378">Hydrolase</keyword>
<evidence type="ECO:0000313" key="7">
    <source>
        <dbReference type="EMBL" id="QJF50763.1"/>
    </source>
</evidence>